<dbReference type="RefSeq" id="WP_184204757.1">
    <property type="nucleotide sequence ID" value="NZ_JACHIF010000001.1"/>
</dbReference>
<evidence type="ECO:0000256" key="1">
    <source>
        <dbReference type="SAM" id="SignalP"/>
    </source>
</evidence>
<dbReference type="AlphaFoldDB" id="A0A7W8DN61"/>
<protein>
    <recommendedName>
        <fullName evidence="4">DUF5666 domain-containing protein</fullName>
    </recommendedName>
</protein>
<proteinExistence type="predicted"/>
<comment type="caution">
    <text evidence="2">The sequence shown here is derived from an EMBL/GenBank/DDBJ whole genome shotgun (WGS) entry which is preliminary data.</text>
</comment>
<reference evidence="2 3" key="1">
    <citation type="submission" date="2020-08" db="EMBL/GenBank/DDBJ databases">
        <title>Genomic Encyclopedia of Type Strains, Phase IV (KMG-IV): sequencing the most valuable type-strain genomes for metagenomic binning, comparative biology and taxonomic classification.</title>
        <authorList>
            <person name="Goeker M."/>
        </authorList>
    </citation>
    <scope>NUCLEOTIDE SEQUENCE [LARGE SCALE GENOMIC DNA]</scope>
    <source>
        <strain evidence="2 3">DSM 12251</strain>
    </source>
</reference>
<keyword evidence="3" id="KW-1185">Reference proteome</keyword>
<dbReference type="Proteomes" id="UP000534294">
    <property type="component" value="Unassembled WGS sequence"/>
</dbReference>
<evidence type="ECO:0000313" key="2">
    <source>
        <dbReference type="EMBL" id="MBB5036214.1"/>
    </source>
</evidence>
<feature type="signal peptide" evidence="1">
    <location>
        <begin position="1"/>
        <end position="20"/>
    </location>
</feature>
<organism evidence="2 3">
    <name type="scientific">Prosthecobacter dejongeii</name>
    <dbReference type="NCBI Taxonomy" id="48465"/>
    <lineage>
        <taxon>Bacteria</taxon>
        <taxon>Pseudomonadati</taxon>
        <taxon>Verrucomicrobiota</taxon>
        <taxon>Verrucomicrobiia</taxon>
        <taxon>Verrucomicrobiales</taxon>
        <taxon>Verrucomicrobiaceae</taxon>
        <taxon>Prosthecobacter</taxon>
    </lineage>
</organism>
<evidence type="ECO:0008006" key="4">
    <source>
        <dbReference type="Google" id="ProtNLM"/>
    </source>
</evidence>
<evidence type="ECO:0000313" key="3">
    <source>
        <dbReference type="Proteomes" id="UP000534294"/>
    </source>
</evidence>
<dbReference type="EMBL" id="JACHIF010000001">
    <property type="protein sequence ID" value="MBB5036214.1"/>
    <property type="molecule type" value="Genomic_DNA"/>
</dbReference>
<sequence>MKRSFITSLILAATTSLLLAHGGVELGPNKGRIVEFSKNETMHGEVTVKGDKFHIALLDKDMKPVAVEAQSLVALTGDRDKPTKLTVEKDAKGFILPVIKSGDMLILQYKNSPDAKAIVARLEYDTSTCEKCSKMEWLCECKSE</sequence>
<accession>A0A7W8DN61</accession>
<name>A0A7W8DN61_9BACT</name>
<feature type="chain" id="PRO_5030785925" description="DUF5666 domain-containing protein" evidence="1">
    <location>
        <begin position="21"/>
        <end position="144"/>
    </location>
</feature>
<keyword evidence="1" id="KW-0732">Signal</keyword>
<gene>
    <name evidence="2" type="ORF">HNQ64_000448</name>
</gene>